<dbReference type="EMBL" id="CDMZ01000237">
    <property type="protein sequence ID" value="CEM09846.1"/>
    <property type="molecule type" value="Genomic_DNA"/>
</dbReference>
<dbReference type="AlphaFoldDB" id="A0A0G4FA56"/>
<reference evidence="1" key="1">
    <citation type="submission" date="2014-11" db="EMBL/GenBank/DDBJ databases">
        <authorList>
            <person name="Otto D Thomas"/>
            <person name="Naeem Raeece"/>
        </authorList>
    </citation>
    <scope>NUCLEOTIDE SEQUENCE</scope>
</reference>
<name>A0A0G4FA56_9ALVE</name>
<accession>A0A0G4FA56</accession>
<dbReference type="VEuPathDB" id="CryptoDB:Cvel_16011"/>
<gene>
    <name evidence="1" type="ORF">Cvel_16011</name>
</gene>
<evidence type="ECO:0000313" key="1">
    <source>
        <dbReference type="EMBL" id="CEM09846.1"/>
    </source>
</evidence>
<organism evidence="1">
    <name type="scientific">Chromera velia CCMP2878</name>
    <dbReference type="NCBI Taxonomy" id="1169474"/>
    <lineage>
        <taxon>Eukaryota</taxon>
        <taxon>Sar</taxon>
        <taxon>Alveolata</taxon>
        <taxon>Colpodellida</taxon>
        <taxon>Chromeraceae</taxon>
        <taxon>Chromera</taxon>
    </lineage>
</organism>
<protein>
    <submittedName>
        <fullName evidence="1">Uncharacterized protein</fullName>
    </submittedName>
</protein>
<proteinExistence type="predicted"/>
<sequence>MLLCLPSYSYLYEGHRVCPHFHKSLFWCLLVVSRSVSLLTSLTDPPVGSPGKGTTTDLGEAEWALFDEQVDGGIGESKKKAEDV</sequence>